<dbReference type="EMBL" id="MN738988">
    <property type="protein sequence ID" value="QHT34158.1"/>
    <property type="molecule type" value="Genomic_DNA"/>
</dbReference>
<dbReference type="Gene3D" id="2.70.9.10">
    <property type="entry name" value="Adenovirus Type 2 Hexon, domain 4"/>
    <property type="match status" value="1"/>
</dbReference>
<dbReference type="Pfam" id="PF16903">
    <property type="entry name" value="Capsid_N"/>
    <property type="match status" value="1"/>
</dbReference>
<dbReference type="InterPro" id="IPR038519">
    <property type="entry name" value="MCP_C_sf"/>
</dbReference>
<dbReference type="GO" id="GO:0005198">
    <property type="term" value="F:structural molecule activity"/>
    <property type="evidence" value="ECO:0007669"/>
    <property type="project" value="InterPro"/>
</dbReference>
<dbReference type="InterPro" id="IPR016112">
    <property type="entry name" value="VP_dsDNA_II"/>
</dbReference>
<evidence type="ECO:0000259" key="1">
    <source>
        <dbReference type="Pfam" id="PF04451"/>
    </source>
</evidence>
<evidence type="ECO:0000313" key="3">
    <source>
        <dbReference type="EMBL" id="QHT34158.1"/>
    </source>
</evidence>
<feature type="domain" description="Major capsid protein C-terminal" evidence="1">
    <location>
        <begin position="225"/>
        <end position="403"/>
    </location>
</feature>
<dbReference type="SUPFAM" id="SSF49749">
    <property type="entry name" value="Group II dsDNA viruses VP"/>
    <property type="match status" value="2"/>
</dbReference>
<name>A0A6C0EYP6_9ZZZZ</name>
<dbReference type="InterPro" id="IPR031654">
    <property type="entry name" value="Capsid_N"/>
</dbReference>
<organism evidence="3">
    <name type="scientific">viral metagenome</name>
    <dbReference type="NCBI Taxonomy" id="1070528"/>
    <lineage>
        <taxon>unclassified sequences</taxon>
        <taxon>metagenomes</taxon>
        <taxon>organismal metagenomes</taxon>
    </lineage>
</organism>
<sequence>MGAGTLIELIARGKQDTYLIGNPQFSFFKSVYKRCTNFSIEPIKQIFTESPDFGKRVTCIIDKKGDLLSDILLEIYLPALKPNVSWTNGVGNFMIEWVELQLGGEPIDRITGDMLDIWMELSTQLGVKDSIYNMISKSTTFNPNMNKYTGAQSILVPLPFWFCRTVERALPLIAMQYTDVKIVVQFKQFDQCWFKNNRGVDSPDGTMMITKAGLICNYIFLDVFERTKFAKQELYEYLIEQFQQSPSYRVAPYVLNTTSPIFFNHPVKELFWAYRSSVAFNNNDYTNYANVANYGTSSQTSIDPFTTIQIKFNGNDRFEPMPAGFFRYYQPYRHHSCGTTVYCIYMYSFALDPENLQPSGSCNFSKIDNATLEFSFTPNILDGYINVYAINYNILRIKSGMCGIMFS</sequence>
<proteinExistence type="predicted"/>
<evidence type="ECO:0008006" key="4">
    <source>
        <dbReference type="Google" id="ProtNLM"/>
    </source>
</evidence>
<reference evidence="3" key="1">
    <citation type="journal article" date="2020" name="Nature">
        <title>Giant virus diversity and host interactions through global metagenomics.</title>
        <authorList>
            <person name="Schulz F."/>
            <person name="Roux S."/>
            <person name="Paez-Espino D."/>
            <person name="Jungbluth S."/>
            <person name="Walsh D.A."/>
            <person name="Denef V.J."/>
            <person name="McMahon K.D."/>
            <person name="Konstantinidis K.T."/>
            <person name="Eloe-Fadrosh E.A."/>
            <person name="Kyrpides N.C."/>
            <person name="Woyke T."/>
        </authorList>
    </citation>
    <scope>NUCLEOTIDE SEQUENCE</scope>
    <source>
        <strain evidence="3">GVMAG-M-3300009161-52</strain>
    </source>
</reference>
<dbReference type="Gene3D" id="2.70.9.20">
    <property type="entry name" value="Major capsid protein Vp54"/>
    <property type="match status" value="1"/>
</dbReference>
<dbReference type="InterPro" id="IPR007542">
    <property type="entry name" value="MCP_C"/>
</dbReference>
<dbReference type="Pfam" id="PF04451">
    <property type="entry name" value="Capsid_NCLDV"/>
    <property type="match status" value="1"/>
</dbReference>
<protein>
    <recommendedName>
        <fullName evidence="4">Major capsid protein N-terminal domain-containing protein</fullName>
    </recommendedName>
</protein>
<evidence type="ECO:0000259" key="2">
    <source>
        <dbReference type="Pfam" id="PF16903"/>
    </source>
</evidence>
<accession>A0A6C0EYP6</accession>
<dbReference type="AlphaFoldDB" id="A0A6C0EYP6"/>
<feature type="domain" description="Major capsid protein N-terminal" evidence="2">
    <location>
        <begin position="26"/>
        <end position="222"/>
    </location>
</feature>